<organism evidence="13 14">
    <name type="scientific">Faunimonas pinastri</name>
    <dbReference type="NCBI Taxonomy" id="1855383"/>
    <lineage>
        <taxon>Bacteria</taxon>
        <taxon>Pseudomonadati</taxon>
        <taxon>Pseudomonadota</taxon>
        <taxon>Alphaproteobacteria</taxon>
        <taxon>Hyphomicrobiales</taxon>
        <taxon>Afifellaceae</taxon>
        <taxon>Faunimonas</taxon>
    </lineage>
</organism>
<dbReference type="InterPro" id="IPR000674">
    <property type="entry name" value="Ald_Oxase/Xan_DH_a/b"/>
</dbReference>
<sequence>MDETVIQDRGISATFSRVPHSEPPHDGAIKGGVARSVKHDSAPRHVAGEAIYTDDIPELPGTLHLHLAMSAHAHAAILSMDLDAVRQAAGVVRVLTLDDIPGKNDYSPFFGDDPIFPEGLVQYVGQCLFAVAAESREAAFQAALLAKIEYAPLPAVLTVDEALAADLDLLPRHEMRLGDAAAAIDAAPHRLANTLHMGGQDHFYLEGQIAYAIPGEGDDMFVYSSTQHPSEVQHNVAKALGIADHSVTVEVRRMGGGFGGKESQPALMANVAALAARLTGRPAKLRLDRDDDMVMTGKRHDFRIDYAVGFDGDGRILGAEFDQAARCGYSADLSGGITDRAMFHADNAYDLQAARVTSRRMKTHTVSNTAFRGFGGPQGLLATERMMDEIAFGLGLDPFDVRRANYYPAEGGKVTPYHMEVTDSVILEMMDELAESSDYRARRRAIRAFNATSPILKKGIGVTPLKFGISFTTTHLNQAGALVHVYKDGSVHLNHGGTEMGQGLFIKVAQVVAEEFQIDLDRVKITATTTAKVPNTSATAASSGTDLNGMAAKNAAGAIKQRLIAFAAAKYSVPEEQVVFLPNRVRVGNEEIAFPDLVQEAYLNQVSLSAAGFYATPGIHYDRETASGRPFFYFAYGAAISEVVIDTLTGENRLVRADILHDVGRSLNPAIDLGQIEGGFIQGLGWLTTEELWWDKSGRLRTHAPSTYKIPTANDRPDDLRIELWDKGYNKVDSIYRSKAVGEPPLMLAISAFSALTDAVAAAGGYRVFPHLDAPATPERILMAVEDVKTRVRALES</sequence>
<dbReference type="EMBL" id="FOFG01000010">
    <property type="protein sequence ID" value="SER03837.1"/>
    <property type="molecule type" value="Genomic_DNA"/>
</dbReference>
<dbReference type="GO" id="GO:0005506">
    <property type="term" value="F:iron ion binding"/>
    <property type="evidence" value="ECO:0007669"/>
    <property type="project" value="InterPro"/>
</dbReference>
<dbReference type="RefSeq" id="WP_092497545.1">
    <property type="nucleotide sequence ID" value="NZ_FOFG01000010.1"/>
</dbReference>
<dbReference type="SUPFAM" id="SSF54665">
    <property type="entry name" value="CO dehydrogenase molybdoprotein N-domain-like"/>
    <property type="match status" value="1"/>
</dbReference>
<dbReference type="InterPro" id="IPR046867">
    <property type="entry name" value="AldOxase/xan_DH_MoCoBD2"/>
</dbReference>
<dbReference type="FunFam" id="3.30.365.10:FF:000002">
    <property type="entry name" value="Xanthine dehydrogenase oxidase"/>
    <property type="match status" value="1"/>
</dbReference>
<keyword evidence="5" id="KW-0001">2Fe-2S</keyword>
<keyword evidence="6" id="KW-0479">Metal-binding</keyword>
<dbReference type="SUPFAM" id="SSF56003">
    <property type="entry name" value="Molybdenum cofactor-binding domain"/>
    <property type="match status" value="1"/>
</dbReference>
<evidence type="ECO:0000256" key="2">
    <source>
        <dbReference type="ARBA" id="ARBA00001974"/>
    </source>
</evidence>
<dbReference type="Gene3D" id="3.30.365.10">
    <property type="entry name" value="Aldehyde oxidase/xanthine dehydrogenase, molybdopterin binding domain"/>
    <property type="match status" value="4"/>
</dbReference>
<dbReference type="InterPro" id="IPR016208">
    <property type="entry name" value="Ald_Oxase/xanthine_DH-like"/>
</dbReference>
<evidence type="ECO:0000256" key="11">
    <source>
        <dbReference type="ARBA" id="ARBA00053029"/>
    </source>
</evidence>
<evidence type="ECO:0000259" key="12">
    <source>
        <dbReference type="SMART" id="SM01008"/>
    </source>
</evidence>
<dbReference type="Pfam" id="PF20256">
    <property type="entry name" value="MoCoBD_2"/>
    <property type="match status" value="1"/>
</dbReference>
<comment type="cofactor">
    <cofactor evidence="11">
        <name>Mo-molybdopterin cytosine dinucleotide</name>
        <dbReference type="ChEBI" id="CHEBI:71308"/>
    </cofactor>
</comment>
<dbReference type="STRING" id="1855383.SAMN05216548_110121"/>
<dbReference type="Pfam" id="PF01315">
    <property type="entry name" value="Ald_Xan_dh_C"/>
    <property type="match status" value="1"/>
</dbReference>
<evidence type="ECO:0000256" key="8">
    <source>
        <dbReference type="ARBA" id="ARBA00023004"/>
    </source>
</evidence>
<dbReference type="GO" id="GO:0051537">
    <property type="term" value="F:2 iron, 2 sulfur cluster binding"/>
    <property type="evidence" value="ECO:0007669"/>
    <property type="project" value="UniProtKB-KW"/>
</dbReference>
<evidence type="ECO:0000313" key="13">
    <source>
        <dbReference type="EMBL" id="SER03837.1"/>
    </source>
</evidence>
<keyword evidence="9" id="KW-0411">Iron-sulfur</keyword>
<dbReference type="InterPro" id="IPR037165">
    <property type="entry name" value="AldOxase/xan_DH_Mopterin-bd_sf"/>
</dbReference>
<evidence type="ECO:0000256" key="5">
    <source>
        <dbReference type="ARBA" id="ARBA00022714"/>
    </source>
</evidence>
<dbReference type="Gene3D" id="3.90.1170.50">
    <property type="entry name" value="Aldehyde oxidase/xanthine dehydrogenase, a/b hammerhead"/>
    <property type="match status" value="1"/>
</dbReference>
<feature type="domain" description="Aldehyde oxidase/xanthine dehydrogenase a/b hammerhead" evidence="12">
    <location>
        <begin position="47"/>
        <end position="154"/>
    </location>
</feature>
<keyword evidence="14" id="KW-1185">Reference proteome</keyword>
<keyword evidence="7" id="KW-0560">Oxidoreductase</keyword>
<evidence type="ECO:0000256" key="7">
    <source>
        <dbReference type="ARBA" id="ARBA00023002"/>
    </source>
</evidence>
<evidence type="ECO:0000256" key="3">
    <source>
        <dbReference type="ARBA" id="ARBA00006849"/>
    </source>
</evidence>
<name>A0A1H9KY85_9HYPH</name>
<dbReference type="PANTHER" id="PTHR11908">
    <property type="entry name" value="XANTHINE DEHYDROGENASE"/>
    <property type="match status" value="1"/>
</dbReference>
<dbReference type="Proteomes" id="UP000199647">
    <property type="component" value="Unassembled WGS sequence"/>
</dbReference>
<evidence type="ECO:0000256" key="4">
    <source>
        <dbReference type="ARBA" id="ARBA00022505"/>
    </source>
</evidence>
<keyword evidence="4" id="KW-0500">Molybdenum</keyword>
<dbReference type="AlphaFoldDB" id="A0A1H9KY85"/>
<protein>
    <submittedName>
        <fullName evidence="13">Xanthine dehydrogenase, molybdenum binding subunit apoprotein</fullName>
    </submittedName>
</protein>
<evidence type="ECO:0000256" key="6">
    <source>
        <dbReference type="ARBA" id="ARBA00022723"/>
    </source>
</evidence>
<dbReference type="InterPro" id="IPR036856">
    <property type="entry name" value="Ald_Oxase/Xan_DH_a/b_sf"/>
</dbReference>
<dbReference type="GO" id="GO:0016491">
    <property type="term" value="F:oxidoreductase activity"/>
    <property type="evidence" value="ECO:0007669"/>
    <property type="project" value="UniProtKB-KW"/>
</dbReference>
<dbReference type="InterPro" id="IPR008274">
    <property type="entry name" value="AldOxase/xan_DH_MoCoBD1"/>
</dbReference>
<evidence type="ECO:0000256" key="1">
    <source>
        <dbReference type="ARBA" id="ARBA00001924"/>
    </source>
</evidence>
<dbReference type="SMART" id="SM01008">
    <property type="entry name" value="Ald_Xan_dh_C"/>
    <property type="match status" value="1"/>
</dbReference>
<comment type="cofactor">
    <cofactor evidence="2">
        <name>FAD</name>
        <dbReference type="ChEBI" id="CHEBI:57692"/>
    </cofactor>
</comment>
<evidence type="ECO:0000256" key="9">
    <source>
        <dbReference type="ARBA" id="ARBA00023014"/>
    </source>
</evidence>
<gene>
    <name evidence="13" type="ORF">SAMN05216548_110121</name>
</gene>
<dbReference type="OrthoDB" id="9763985at2"/>
<dbReference type="Pfam" id="PF02738">
    <property type="entry name" value="MoCoBD_1"/>
    <property type="match status" value="1"/>
</dbReference>
<evidence type="ECO:0000256" key="10">
    <source>
        <dbReference type="ARBA" id="ARBA00034078"/>
    </source>
</evidence>
<proteinExistence type="inferred from homology"/>
<dbReference type="NCBIfam" id="TIGR02965">
    <property type="entry name" value="xanthine_xdhB"/>
    <property type="match status" value="1"/>
</dbReference>
<reference evidence="13 14" key="1">
    <citation type="submission" date="2016-10" db="EMBL/GenBank/DDBJ databases">
        <authorList>
            <person name="de Groot N.N."/>
        </authorList>
    </citation>
    <scope>NUCLEOTIDE SEQUENCE [LARGE SCALE GENOMIC DNA]</scope>
    <source>
        <strain evidence="13 14">A52C2</strain>
    </source>
</reference>
<dbReference type="GO" id="GO:0030151">
    <property type="term" value="F:molybdenum ion binding"/>
    <property type="evidence" value="ECO:0007669"/>
    <property type="project" value="InterPro"/>
</dbReference>
<evidence type="ECO:0000313" key="14">
    <source>
        <dbReference type="Proteomes" id="UP000199647"/>
    </source>
</evidence>
<keyword evidence="8" id="KW-0408">Iron</keyword>
<comment type="cofactor">
    <cofactor evidence="1">
        <name>Mo-molybdopterin</name>
        <dbReference type="ChEBI" id="CHEBI:71302"/>
    </cofactor>
</comment>
<accession>A0A1H9KY85</accession>
<comment type="cofactor">
    <cofactor evidence="10">
        <name>[2Fe-2S] cluster</name>
        <dbReference type="ChEBI" id="CHEBI:190135"/>
    </cofactor>
</comment>
<dbReference type="InterPro" id="IPR014309">
    <property type="entry name" value="Xanthine_DH_Mopterin-bd_su"/>
</dbReference>
<dbReference type="PANTHER" id="PTHR11908:SF132">
    <property type="entry name" value="ALDEHYDE OXIDASE 1-RELATED"/>
    <property type="match status" value="1"/>
</dbReference>
<dbReference type="FunFam" id="3.30.365.10:FF:000001">
    <property type="entry name" value="Xanthine dehydrogenase oxidase"/>
    <property type="match status" value="1"/>
</dbReference>
<comment type="similarity">
    <text evidence="3">Belongs to the xanthine dehydrogenase family.</text>
</comment>